<dbReference type="PANTHER" id="PTHR42813:SF3">
    <property type="entry name" value="GLUTATHIONE-INDEPENDENT FORMALDEHYDE DEHYDROGENASE"/>
    <property type="match status" value="1"/>
</dbReference>
<evidence type="ECO:0000259" key="9">
    <source>
        <dbReference type="Pfam" id="PF08240"/>
    </source>
</evidence>
<gene>
    <name evidence="10" type="ORF">JOF36_007827</name>
</gene>
<evidence type="ECO:0000256" key="3">
    <source>
        <dbReference type="ARBA" id="ARBA00022723"/>
    </source>
</evidence>
<evidence type="ECO:0000259" key="8">
    <source>
        <dbReference type="Pfam" id="PF00107"/>
    </source>
</evidence>
<feature type="domain" description="Alcohol dehydrogenase-like C-terminal" evidence="8">
    <location>
        <begin position="186"/>
        <end position="289"/>
    </location>
</feature>
<protein>
    <submittedName>
        <fullName evidence="10">Glutathione-independent formaldehyde dehydrogenase</fullName>
        <ecNumber evidence="10">1.2.1.46</ecNumber>
    </submittedName>
</protein>
<sequence length="379" mass="40841">MKAVVFKGPFDVAVENVPDPTLEQPNDAIIRITTSNICGSDLHPYEGRAPLDHGMVLGHENMGVVEDVGPGVDRIDVGDRVSVPFNISCGTCRNCTAGWTNACLRANPTGRPTAGYGYPMMGPYWGGQAEYLRVPWADFNLLKLPAGREHENAFTMLSDIFPTGYHGAELARVAPGDTVAVYGAGPVGLMAAHSAMIRGASQVFIVDKEPDRLELAERYGVTAVNFADTDPTEVITDATDGTGVDCGIEAVGYQAHDATGQEHPELVMDKLVEVVQSTGRIGVVGVYLPQDPGAATEGAQQGRIGFDYGSVFDKNIQLGHGQCPVKRYNRQLRDLIIRGRAQPELIVSHELSLDEAPQAYDQFDKRVDGWTKVLLHPAA</sequence>
<dbReference type="GO" id="GO:0018467">
    <property type="term" value="F:formaldehyde dehydrogenase (NAD+) activity"/>
    <property type="evidence" value="ECO:0007669"/>
    <property type="project" value="UniProtKB-EC"/>
</dbReference>
<dbReference type="EMBL" id="JAGINU010000004">
    <property type="protein sequence ID" value="MBP2372054.1"/>
    <property type="molecule type" value="Genomic_DNA"/>
</dbReference>
<dbReference type="InterPro" id="IPR013154">
    <property type="entry name" value="ADH-like_N"/>
</dbReference>
<name>A0ABS4W8V0_9PSEU</name>
<evidence type="ECO:0000256" key="2">
    <source>
        <dbReference type="ARBA" id="ARBA00008072"/>
    </source>
</evidence>
<dbReference type="SUPFAM" id="SSF50129">
    <property type="entry name" value="GroES-like"/>
    <property type="match status" value="1"/>
</dbReference>
<keyword evidence="6" id="KW-0520">NAD</keyword>
<keyword evidence="5 10" id="KW-0560">Oxidoreductase</keyword>
<dbReference type="PANTHER" id="PTHR42813">
    <property type="entry name" value="ZINC-TYPE ALCOHOL DEHYDROGENASE-LIKE"/>
    <property type="match status" value="1"/>
</dbReference>
<dbReference type="Gene3D" id="3.90.180.10">
    <property type="entry name" value="Medium-chain alcohol dehydrogenases, catalytic domain"/>
    <property type="match status" value="1"/>
</dbReference>
<evidence type="ECO:0000313" key="11">
    <source>
        <dbReference type="Proteomes" id="UP001519295"/>
    </source>
</evidence>
<dbReference type="InterPro" id="IPR002328">
    <property type="entry name" value="ADH_Zn_CS"/>
</dbReference>
<keyword evidence="4 7" id="KW-0862">Zinc</keyword>
<dbReference type="InterPro" id="IPR013149">
    <property type="entry name" value="ADH-like_C"/>
</dbReference>
<dbReference type="InterPro" id="IPR036291">
    <property type="entry name" value="NAD(P)-bd_dom_sf"/>
</dbReference>
<evidence type="ECO:0000256" key="5">
    <source>
        <dbReference type="ARBA" id="ARBA00023002"/>
    </source>
</evidence>
<comment type="caution">
    <text evidence="10">The sequence shown here is derived from an EMBL/GenBank/DDBJ whole genome shotgun (WGS) entry which is preliminary data.</text>
</comment>
<proteinExistence type="inferred from homology"/>
<dbReference type="RefSeq" id="WP_210037088.1">
    <property type="nucleotide sequence ID" value="NZ_JAGINU010000004.1"/>
</dbReference>
<dbReference type="Pfam" id="PF08240">
    <property type="entry name" value="ADH_N"/>
    <property type="match status" value="1"/>
</dbReference>
<dbReference type="Gene3D" id="3.40.50.720">
    <property type="entry name" value="NAD(P)-binding Rossmann-like Domain"/>
    <property type="match status" value="1"/>
</dbReference>
<accession>A0ABS4W8V0</accession>
<evidence type="ECO:0000256" key="1">
    <source>
        <dbReference type="ARBA" id="ARBA00001947"/>
    </source>
</evidence>
<keyword evidence="3 7" id="KW-0479">Metal-binding</keyword>
<feature type="domain" description="Alcohol dehydrogenase-like N-terminal" evidence="9">
    <location>
        <begin position="24"/>
        <end position="145"/>
    </location>
</feature>
<reference evidence="10 11" key="1">
    <citation type="submission" date="2021-03" db="EMBL/GenBank/DDBJ databases">
        <title>Sequencing the genomes of 1000 actinobacteria strains.</title>
        <authorList>
            <person name="Klenk H.-P."/>
        </authorList>
    </citation>
    <scope>NUCLEOTIDE SEQUENCE [LARGE SCALE GENOMIC DNA]</scope>
    <source>
        <strain evidence="10 11">DSM 45256</strain>
    </source>
</reference>
<organism evidence="10 11">
    <name type="scientific">Pseudonocardia parietis</name>
    <dbReference type="NCBI Taxonomy" id="570936"/>
    <lineage>
        <taxon>Bacteria</taxon>
        <taxon>Bacillati</taxon>
        <taxon>Actinomycetota</taxon>
        <taxon>Actinomycetes</taxon>
        <taxon>Pseudonocardiales</taxon>
        <taxon>Pseudonocardiaceae</taxon>
        <taxon>Pseudonocardia</taxon>
    </lineage>
</organism>
<dbReference type="PROSITE" id="PS00059">
    <property type="entry name" value="ADH_ZINC"/>
    <property type="match status" value="1"/>
</dbReference>
<evidence type="ECO:0000256" key="6">
    <source>
        <dbReference type="ARBA" id="ARBA00023027"/>
    </source>
</evidence>
<dbReference type="Pfam" id="PF00107">
    <property type="entry name" value="ADH_zinc_N"/>
    <property type="match status" value="1"/>
</dbReference>
<comment type="similarity">
    <text evidence="2 7">Belongs to the zinc-containing alcohol dehydrogenase family.</text>
</comment>
<evidence type="ECO:0000313" key="10">
    <source>
        <dbReference type="EMBL" id="MBP2372054.1"/>
    </source>
</evidence>
<evidence type="ECO:0000256" key="4">
    <source>
        <dbReference type="ARBA" id="ARBA00022833"/>
    </source>
</evidence>
<dbReference type="Proteomes" id="UP001519295">
    <property type="component" value="Unassembled WGS sequence"/>
</dbReference>
<dbReference type="InterPro" id="IPR011032">
    <property type="entry name" value="GroES-like_sf"/>
</dbReference>
<comment type="cofactor">
    <cofactor evidence="1 7">
        <name>Zn(2+)</name>
        <dbReference type="ChEBI" id="CHEBI:29105"/>
    </cofactor>
</comment>
<dbReference type="EC" id="1.2.1.46" evidence="10"/>
<dbReference type="SUPFAM" id="SSF51735">
    <property type="entry name" value="NAD(P)-binding Rossmann-fold domains"/>
    <property type="match status" value="1"/>
</dbReference>
<keyword evidence="11" id="KW-1185">Reference proteome</keyword>
<dbReference type="CDD" id="cd08282">
    <property type="entry name" value="PFDH_like"/>
    <property type="match status" value="1"/>
</dbReference>
<evidence type="ECO:0000256" key="7">
    <source>
        <dbReference type="RuleBase" id="RU361277"/>
    </source>
</evidence>